<dbReference type="EMBL" id="JPKY01000191">
    <property type="protein sequence ID" value="KFH40541.1"/>
    <property type="molecule type" value="Genomic_DNA"/>
</dbReference>
<keyword evidence="2" id="KW-1185">Reference proteome</keyword>
<name>A0A086STV9_HAPC1</name>
<comment type="caution">
    <text evidence="1">The sequence shown here is derived from an EMBL/GenBank/DDBJ whole genome shotgun (WGS) entry which is preliminary data.</text>
</comment>
<evidence type="ECO:0000313" key="1">
    <source>
        <dbReference type="EMBL" id="KFH40541.1"/>
    </source>
</evidence>
<protein>
    <submittedName>
        <fullName evidence="1">Uncharacterized protein</fullName>
    </submittedName>
</protein>
<proteinExistence type="predicted"/>
<sequence length="98" mass="10973">MTTKGQRVLMVALEDAPTRGRRDGLCRKVQRAAPSHWADKGKAPHLHLHLHLHLHGTQSDPEKRAGLTCWGIVSNLQLHTNRNLESQIDTLAGRLLSF</sequence>
<accession>A0A086STV9</accession>
<evidence type="ECO:0000313" key="2">
    <source>
        <dbReference type="Proteomes" id="UP000029964"/>
    </source>
</evidence>
<reference evidence="2" key="1">
    <citation type="journal article" date="2014" name="Genome Announc.">
        <title>Genome sequence and annotation of Acremonium chrysogenum, producer of the beta-lactam antibiotic cephalosporin C.</title>
        <authorList>
            <person name="Terfehr D."/>
            <person name="Dahlmann T.A."/>
            <person name="Specht T."/>
            <person name="Zadra I."/>
            <person name="Kuernsteiner H."/>
            <person name="Kueck U."/>
        </authorList>
    </citation>
    <scope>NUCLEOTIDE SEQUENCE [LARGE SCALE GENOMIC DNA]</scope>
    <source>
        <strain evidence="2">ATCC 11550 / CBS 779.69 / DSM 880 / IAM 14645 / JCM 23072 / IMI 49137</strain>
    </source>
</reference>
<dbReference type="AlphaFoldDB" id="A0A086STV9"/>
<organism evidence="1 2">
    <name type="scientific">Hapsidospora chrysogenum (strain ATCC 11550 / CBS 779.69 / DSM 880 / IAM 14645 / JCM 23072 / IMI 49137)</name>
    <name type="common">Acremonium chrysogenum</name>
    <dbReference type="NCBI Taxonomy" id="857340"/>
    <lineage>
        <taxon>Eukaryota</taxon>
        <taxon>Fungi</taxon>
        <taxon>Dikarya</taxon>
        <taxon>Ascomycota</taxon>
        <taxon>Pezizomycotina</taxon>
        <taxon>Sordariomycetes</taxon>
        <taxon>Hypocreomycetidae</taxon>
        <taxon>Hypocreales</taxon>
        <taxon>Bionectriaceae</taxon>
        <taxon>Hapsidospora</taxon>
    </lineage>
</organism>
<dbReference type="HOGENOM" id="CLU_2333124_0_0_1"/>
<dbReference type="Proteomes" id="UP000029964">
    <property type="component" value="Unassembled WGS sequence"/>
</dbReference>
<gene>
    <name evidence="1" type="ORF">ACRE_087750</name>
</gene>